<dbReference type="AlphaFoldDB" id="A0A916K8J1"/>
<gene>
    <name evidence="1" type="ORF">PAESOLCIP111_06583</name>
</gene>
<keyword evidence="2" id="KW-1185">Reference proteome</keyword>
<dbReference type="PANTHER" id="PTHR47381:SF3">
    <property type="entry name" value="ALPHA_BETA-HYDROLASES SUPERFAMILY PROTEIN"/>
    <property type="match status" value="1"/>
</dbReference>
<dbReference type="Pfam" id="PF12715">
    <property type="entry name" value="Abhydrolase_7"/>
    <property type="match status" value="1"/>
</dbReference>
<protein>
    <recommendedName>
        <fullName evidence="3">Dienelactone hydrolase</fullName>
    </recommendedName>
</protein>
<comment type="caution">
    <text evidence="1">The sequence shown here is derived from an EMBL/GenBank/DDBJ whole genome shotgun (WGS) entry which is preliminary data.</text>
</comment>
<proteinExistence type="predicted"/>
<dbReference type="EMBL" id="CAJVAS010000073">
    <property type="protein sequence ID" value="CAG7652613.1"/>
    <property type="molecule type" value="Genomic_DNA"/>
</dbReference>
<organism evidence="1 2">
    <name type="scientific">Paenibacillus solanacearum</name>
    <dbReference type="NCBI Taxonomy" id="2048548"/>
    <lineage>
        <taxon>Bacteria</taxon>
        <taxon>Bacillati</taxon>
        <taxon>Bacillota</taxon>
        <taxon>Bacilli</taxon>
        <taxon>Bacillales</taxon>
        <taxon>Paenibacillaceae</taxon>
        <taxon>Paenibacillus</taxon>
    </lineage>
</organism>
<dbReference type="Proteomes" id="UP000693672">
    <property type="component" value="Unassembled WGS sequence"/>
</dbReference>
<dbReference type="RefSeq" id="WP_218096228.1">
    <property type="nucleotide sequence ID" value="NZ_CAJVAS010000073.1"/>
</dbReference>
<dbReference type="PANTHER" id="PTHR47381">
    <property type="entry name" value="ALPHA/BETA-HYDROLASES SUPERFAMILY PROTEIN"/>
    <property type="match status" value="1"/>
</dbReference>
<evidence type="ECO:0000313" key="1">
    <source>
        <dbReference type="EMBL" id="CAG7652613.1"/>
    </source>
</evidence>
<evidence type="ECO:0000313" key="2">
    <source>
        <dbReference type="Proteomes" id="UP000693672"/>
    </source>
</evidence>
<dbReference type="InterPro" id="IPR025890">
    <property type="entry name" value="Abhydrolase_bac"/>
</dbReference>
<accession>A0A916K8J1</accession>
<reference evidence="1" key="1">
    <citation type="submission" date="2021-06" db="EMBL/GenBank/DDBJ databases">
        <authorList>
            <person name="Criscuolo A."/>
        </authorList>
    </citation>
    <scope>NUCLEOTIDE SEQUENCE</scope>
    <source>
        <strain evidence="1">CIP111600</strain>
    </source>
</reference>
<name>A0A916K8J1_9BACL</name>
<evidence type="ECO:0008006" key="3">
    <source>
        <dbReference type="Google" id="ProtNLM"/>
    </source>
</evidence>
<sequence length="345" mass="38269">MLQLDDWIRQVTRQTAQKLPFQAETAQQWEEWRDALKRKLAELVGTFDEHRVELEPETVESSDLGDVIRERVLLTTSPGLRMPVYVLRPAQKQGRLPVVVALHGHGYGSKEIVGLHPDGSEMTGDPGIHRSFALELARRGYLVVAPELIGFGERRFAEDEVKPPKENSCYRLAASFMMTGRTLGGFRSYEARRALDYALGRGDADAARAGCMGLSGGGMVCALTSALDERIQAAVISGYTNTFDDSILAMRHCIDNYIPGILEWAEMPDMIGLIAPRALMIEAGVNDRIFPLHGTRKALSALQHIYRTAGVPERFEADLFEGGHEIHGTVSYAWFDRWLGKGGEA</sequence>